<dbReference type="AlphaFoldDB" id="A0A830HD77"/>
<accession>A0A830HD77</accession>
<evidence type="ECO:0000256" key="1">
    <source>
        <dbReference type="SAM" id="MobiDB-lite"/>
    </source>
</evidence>
<keyword evidence="2" id="KW-0472">Membrane</keyword>
<feature type="compositionally biased region" description="Low complexity" evidence="1">
    <location>
        <begin position="40"/>
        <end position="68"/>
    </location>
</feature>
<dbReference type="Proteomes" id="UP000660262">
    <property type="component" value="Unassembled WGS sequence"/>
</dbReference>
<keyword evidence="4" id="KW-1185">Reference proteome</keyword>
<sequence>MMPAPSTTSSSKTMMRPRHSSLPRLSASAAVSRPSRWRLSSSNPSQPQPQSTESASSQSSSSSSSSSSILALVDKGGGDDSESIDTLFDALVEQGRTASPILQTDSLVGNYEVAWEAPSAAQGKSRPAGGKFTSGVGAKLFPSSEKRQDIAVSDDGELLVRNWIAFDLLGILPGSVELKGRVRALINLDDVPPAPPPKPVDPDDEPIMVRARKLAASWQQVKVEQAEIDGKPPPPPPTQLQDNNDDWEQSDPGLEARALKTLEALGDNAPKVLGVPTLGTVRASTHALVAFTRPSIRLGFLPPFNLGPPSRVLLSVPYLDKRLRLGLGGRGSRFVFRRVGDDDDDDVQGADPEHDAQRAAKGRERAMRRLSTIASAVACAAIFGGSKWLVLGITAALGWGILFVLWRGGQVSVARKRRAERRIGMSAP</sequence>
<organism evidence="3 4">
    <name type="scientific">Pycnococcus provasolii</name>
    <dbReference type="NCBI Taxonomy" id="41880"/>
    <lineage>
        <taxon>Eukaryota</taxon>
        <taxon>Viridiplantae</taxon>
        <taxon>Chlorophyta</taxon>
        <taxon>Pseudoscourfieldiophyceae</taxon>
        <taxon>Pseudoscourfieldiales</taxon>
        <taxon>Pycnococcaceae</taxon>
        <taxon>Pycnococcus</taxon>
    </lineage>
</organism>
<reference evidence="3" key="1">
    <citation type="submission" date="2020-10" db="EMBL/GenBank/DDBJ databases">
        <title>Unveiling of a novel bifunctional photoreceptor, Dualchrome1, isolated from a cosmopolitan green alga.</title>
        <authorList>
            <person name="Suzuki S."/>
            <person name="Kawachi M."/>
        </authorList>
    </citation>
    <scope>NUCLEOTIDE SEQUENCE</scope>
    <source>
        <strain evidence="3">NIES 2893</strain>
    </source>
</reference>
<evidence type="ECO:0000313" key="4">
    <source>
        <dbReference type="Proteomes" id="UP000660262"/>
    </source>
</evidence>
<comment type="caution">
    <text evidence="3">The sequence shown here is derived from an EMBL/GenBank/DDBJ whole genome shotgun (WGS) entry which is preliminary data.</text>
</comment>
<dbReference type="EMBL" id="BNJQ01000010">
    <property type="protein sequence ID" value="GHP05326.1"/>
    <property type="molecule type" value="Genomic_DNA"/>
</dbReference>
<feature type="transmembrane region" description="Helical" evidence="2">
    <location>
        <begin position="389"/>
        <end position="408"/>
    </location>
</feature>
<keyword evidence="2" id="KW-0812">Transmembrane</keyword>
<feature type="region of interest" description="Disordered" evidence="1">
    <location>
        <begin position="1"/>
        <end position="77"/>
    </location>
</feature>
<proteinExistence type="predicted"/>
<protein>
    <recommendedName>
        <fullName evidence="5">Plastid lipid-associated protein/fibrillin conserved domain-containing protein</fullName>
    </recommendedName>
</protein>
<evidence type="ECO:0000256" key="2">
    <source>
        <dbReference type="SAM" id="Phobius"/>
    </source>
</evidence>
<feature type="region of interest" description="Disordered" evidence="1">
    <location>
        <begin position="223"/>
        <end position="251"/>
    </location>
</feature>
<evidence type="ECO:0008006" key="5">
    <source>
        <dbReference type="Google" id="ProtNLM"/>
    </source>
</evidence>
<name>A0A830HD77_9CHLO</name>
<keyword evidence="2" id="KW-1133">Transmembrane helix</keyword>
<evidence type="ECO:0000313" key="3">
    <source>
        <dbReference type="EMBL" id="GHP05326.1"/>
    </source>
</evidence>
<feature type="compositionally biased region" description="Polar residues" evidence="1">
    <location>
        <begin position="1"/>
        <end position="13"/>
    </location>
</feature>
<gene>
    <name evidence="3" type="ORF">PPROV_000407800</name>
</gene>